<dbReference type="AlphaFoldDB" id="A0A0R3RB15"/>
<dbReference type="EMBL" id="UZAG01022225">
    <property type="protein sequence ID" value="VDO52930.1"/>
    <property type="molecule type" value="Genomic_DNA"/>
</dbReference>
<reference evidence="1 2" key="2">
    <citation type="submission" date="2018-11" db="EMBL/GenBank/DDBJ databases">
        <authorList>
            <consortium name="Pathogen Informatics"/>
        </authorList>
    </citation>
    <scope>NUCLEOTIDE SEQUENCE [LARGE SCALE GENOMIC DNA]</scope>
</reference>
<reference evidence="3" key="1">
    <citation type="submission" date="2017-02" db="UniProtKB">
        <authorList>
            <consortium name="WormBaseParasite"/>
        </authorList>
    </citation>
    <scope>IDENTIFICATION</scope>
</reference>
<sequence length="110" mass="12557">MIETECFRELNVMEQNGELVWNLRNDSIRGENSKNRILMSSQCLSSLNVLSAIFLLGVDSHDGSLQLGQFDRLTVIQYDLITVAAVDVYFRETRAKFYSVVQSQLPNHCI</sequence>
<evidence type="ECO:0000313" key="1">
    <source>
        <dbReference type="EMBL" id="VDO52930.1"/>
    </source>
</evidence>
<dbReference type="Proteomes" id="UP000280834">
    <property type="component" value="Unassembled WGS sequence"/>
</dbReference>
<dbReference type="Gene3D" id="1.10.167.10">
    <property type="entry name" value="Regulator of G-protein Signalling 4, domain 2"/>
    <property type="match status" value="1"/>
</dbReference>
<gene>
    <name evidence="1" type="ORF">BTMF_LOCUS15201</name>
</gene>
<keyword evidence="2" id="KW-1185">Reference proteome</keyword>
<evidence type="ECO:0000313" key="3">
    <source>
        <dbReference type="WBParaSite" id="BTMF_0001723101-mRNA-1"/>
    </source>
</evidence>
<name>A0A0R3RB15_9BILA</name>
<dbReference type="STRING" id="42155.A0A0R3RB15"/>
<dbReference type="WBParaSite" id="BTMF_0001723101-mRNA-1">
    <property type="protein sequence ID" value="BTMF_0001723101-mRNA-1"/>
    <property type="gene ID" value="BTMF_0001723101"/>
</dbReference>
<protein>
    <submittedName>
        <fullName evidence="3">CPSF_A domain-containing protein</fullName>
    </submittedName>
</protein>
<proteinExistence type="predicted"/>
<accession>A0A0R3RB15</accession>
<evidence type="ECO:0000313" key="2">
    <source>
        <dbReference type="Proteomes" id="UP000280834"/>
    </source>
</evidence>
<dbReference type="InterPro" id="IPR044926">
    <property type="entry name" value="RGS_subdomain_2"/>
</dbReference>
<organism evidence="3">
    <name type="scientific">Brugia timori</name>
    <dbReference type="NCBI Taxonomy" id="42155"/>
    <lineage>
        <taxon>Eukaryota</taxon>
        <taxon>Metazoa</taxon>
        <taxon>Ecdysozoa</taxon>
        <taxon>Nematoda</taxon>
        <taxon>Chromadorea</taxon>
        <taxon>Rhabditida</taxon>
        <taxon>Spirurina</taxon>
        <taxon>Spiruromorpha</taxon>
        <taxon>Filarioidea</taxon>
        <taxon>Onchocercidae</taxon>
        <taxon>Brugia</taxon>
    </lineage>
</organism>